<dbReference type="Gene3D" id="3.30.70.870">
    <property type="entry name" value="Elongation Factor G (Translational Gtpase), domain 3"/>
    <property type="match status" value="1"/>
</dbReference>
<dbReference type="SUPFAM" id="SSF54211">
    <property type="entry name" value="Ribosomal protein S5 domain 2-like"/>
    <property type="match status" value="1"/>
</dbReference>
<dbReference type="InterPro" id="IPR027417">
    <property type="entry name" value="P-loop_NTPase"/>
</dbReference>
<dbReference type="Pfam" id="PF00009">
    <property type="entry name" value="GTP_EFTU"/>
    <property type="match status" value="1"/>
</dbReference>
<evidence type="ECO:0000256" key="3">
    <source>
        <dbReference type="ARBA" id="ARBA00022768"/>
    </source>
</evidence>
<dbReference type="GO" id="GO:0003924">
    <property type="term" value="F:GTPase activity"/>
    <property type="evidence" value="ECO:0007669"/>
    <property type="project" value="InterPro"/>
</dbReference>
<keyword evidence="9" id="KW-1185">Reference proteome</keyword>
<dbReference type="InterPro" id="IPR000640">
    <property type="entry name" value="EFG_V-like"/>
</dbReference>
<accession>A0A0F0CSY5</accession>
<evidence type="ECO:0000259" key="7">
    <source>
        <dbReference type="PROSITE" id="PS51722"/>
    </source>
</evidence>
<dbReference type="Proteomes" id="UP000033428">
    <property type="component" value="Unassembled WGS sequence"/>
</dbReference>
<dbReference type="GO" id="GO:0003746">
    <property type="term" value="F:translation elongation factor activity"/>
    <property type="evidence" value="ECO:0007669"/>
    <property type="project" value="UniProtKB-KW"/>
</dbReference>
<dbReference type="SMART" id="SM00838">
    <property type="entry name" value="EFG_C"/>
    <property type="match status" value="1"/>
</dbReference>
<evidence type="ECO:0000313" key="8">
    <source>
        <dbReference type="EMBL" id="KJJ85144.1"/>
    </source>
</evidence>
<name>A0A0F0CSY5_9BACT</name>
<dbReference type="CDD" id="cd04088">
    <property type="entry name" value="EFG_mtEFG_II"/>
    <property type="match status" value="1"/>
</dbReference>
<dbReference type="CDD" id="cd04170">
    <property type="entry name" value="EF-G_bact"/>
    <property type="match status" value="1"/>
</dbReference>
<protein>
    <recommendedName>
        <fullName evidence="1">Elongation factor G</fullName>
    </recommendedName>
</protein>
<dbReference type="InterPro" id="IPR053905">
    <property type="entry name" value="EF-G-like_DII"/>
</dbReference>
<dbReference type="Gene3D" id="3.30.230.10">
    <property type="match status" value="1"/>
</dbReference>
<dbReference type="InterPro" id="IPR005517">
    <property type="entry name" value="Transl_elong_EFG/EF2_IV"/>
</dbReference>
<dbReference type="Gene3D" id="2.40.30.10">
    <property type="entry name" value="Translation factors"/>
    <property type="match status" value="1"/>
</dbReference>
<keyword evidence="3 8" id="KW-0251">Elongation factor</keyword>
<evidence type="ECO:0000256" key="6">
    <source>
        <dbReference type="ARBA" id="ARBA00024731"/>
    </source>
</evidence>
<dbReference type="Pfam" id="PF14492">
    <property type="entry name" value="EFG_III"/>
    <property type="match status" value="1"/>
</dbReference>
<dbReference type="NCBIfam" id="NF009381">
    <property type="entry name" value="PRK12740.1-5"/>
    <property type="match status" value="1"/>
</dbReference>
<dbReference type="InterPro" id="IPR020568">
    <property type="entry name" value="Ribosomal_Su5_D2-typ_SF"/>
</dbReference>
<sequence length="694" mass="75419">MAISTKDIRNIVLISHSGEGKTTLVEDLLFQGGTISRKGSISDGTTVSDYNSDEKFKKHSINLSVSFYEKDGVKVNLIDTPGYFDYIGEIISGINCADMALLLVDAVSGIKVGTIKFWKMIAEKNMPAIIIINKLDKENSDFVRVLGTLQESLSKACIPVYYPAGLGNKFNGVVNLITKEGIDKLDGINKNKAAEFSTALIENISESDDKLMEKYLETGELSDNEVKLALRAGIIAGKIIPVIPVSSEKGIGIDEVMNFIKIYAPSPLDMGPREAVNVLKDATSESVDAGSTKVSIAPDTGMNFSAHVLKTISDPFTGQISIFRVMSGSLRSNQSVKNVTKSASEKLGQLFFMKGKDMILSDNIIAGDIGATAKLKITETGDTLCDERNSIMFSKINFGEPAISFSIKPKSRVDEDKISGVLVKLSSEDPSFAVVRDSQTHELVVSGMGEMHLKTVIHRMEERYGVHVEIGTPKVAYKETIMAKGDAQYRHKKQSGGAGQFAEVWMKVEPLERGAGFEFVDEVVGGAIPKPFIGSCEKGIKIAMSEGIIAHFPVVDVRVTVYDGKTHPVDSKDIAFQIAAAHAFRQACQNAKPVLLEPVMRVELAIPESNMGDVTGSLTSHRGRVQGMKIEGGVDVLSAEIPLDEMYKYSNELKSITAGRATYTMSFSHYDPVPSNLAQKIIAENKRDTPVYGE</sequence>
<dbReference type="PROSITE" id="PS51722">
    <property type="entry name" value="G_TR_2"/>
    <property type="match status" value="1"/>
</dbReference>
<comment type="caution">
    <text evidence="8">The sequence shown here is derived from an EMBL/GenBank/DDBJ whole genome shotgun (WGS) entry which is preliminary data.</text>
</comment>
<dbReference type="InterPro" id="IPR041095">
    <property type="entry name" value="EFG_II"/>
</dbReference>
<evidence type="ECO:0000256" key="2">
    <source>
        <dbReference type="ARBA" id="ARBA00022741"/>
    </source>
</evidence>
<dbReference type="PANTHER" id="PTHR43261">
    <property type="entry name" value="TRANSLATION ELONGATION FACTOR G-RELATED"/>
    <property type="match status" value="1"/>
</dbReference>
<evidence type="ECO:0000313" key="9">
    <source>
        <dbReference type="Proteomes" id="UP000033428"/>
    </source>
</evidence>
<keyword evidence="4" id="KW-0648">Protein biosynthesis</keyword>
<dbReference type="PATRIC" id="fig|1609969.3.peg.1060"/>
<evidence type="ECO:0000256" key="1">
    <source>
        <dbReference type="ARBA" id="ARBA00017872"/>
    </source>
</evidence>
<dbReference type="GO" id="GO:0005525">
    <property type="term" value="F:GTP binding"/>
    <property type="evidence" value="ECO:0007669"/>
    <property type="project" value="UniProtKB-KW"/>
</dbReference>
<dbReference type="SMART" id="SM00889">
    <property type="entry name" value="EFG_IV"/>
    <property type="match status" value="1"/>
</dbReference>
<dbReference type="InterPro" id="IPR014721">
    <property type="entry name" value="Ribsml_uS5_D2-typ_fold_subgr"/>
</dbReference>
<dbReference type="AlphaFoldDB" id="A0A0F0CSY5"/>
<reference evidence="8 9" key="1">
    <citation type="submission" date="2015-02" db="EMBL/GenBank/DDBJ databases">
        <title>Single-cell genomics of uncultivated deep-branching MTB reveals a conserved set of magnetosome genes.</title>
        <authorList>
            <person name="Kolinko S."/>
            <person name="Richter M."/>
            <person name="Glockner F.O."/>
            <person name="Brachmann A."/>
            <person name="Schuler D."/>
        </authorList>
    </citation>
    <scope>NUCLEOTIDE SEQUENCE [LARGE SCALE GENOMIC DNA]</scope>
    <source>
        <strain evidence="8">SKK-01</strain>
    </source>
</reference>
<keyword evidence="5" id="KW-0342">GTP-binding</keyword>
<dbReference type="InterPro" id="IPR000795">
    <property type="entry name" value="T_Tr_GTP-bd_dom"/>
</dbReference>
<dbReference type="EMBL" id="JYNY01000215">
    <property type="protein sequence ID" value="KJJ85144.1"/>
    <property type="molecule type" value="Genomic_DNA"/>
</dbReference>
<organism evidence="8 9">
    <name type="scientific">Candidatus Omnitrophus magneticus</name>
    <dbReference type="NCBI Taxonomy" id="1609969"/>
    <lineage>
        <taxon>Bacteria</taxon>
        <taxon>Pseudomonadati</taxon>
        <taxon>Candidatus Omnitrophota</taxon>
        <taxon>Candidatus Omnitrophus</taxon>
    </lineage>
</organism>
<feature type="domain" description="Tr-type G" evidence="7">
    <location>
        <begin position="6"/>
        <end position="268"/>
    </location>
</feature>
<dbReference type="InterPro" id="IPR009000">
    <property type="entry name" value="Transl_B-barrel_sf"/>
</dbReference>
<dbReference type="Pfam" id="PF22042">
    <property type="entry name" value="EF-G_D2"/>
    <property type="match status" value="1"/>
</dbReference>
<dbReference type="GO" id="GO:0032790">
    <property type="term" value="P:ribosome disassembly"/>
    <property type="evidence" value="ECO:0007669"/>
    <property type="project" value="TreeGrafter"/>
</dbReference>
<dbReference type="Gene3D" id="3.40.50.300">
    <property type="entry name" value="P-loop containing nucleotide triphosphate hydrolases"/>
    <property type="match status" value="1"/>
</dbReference>
<proteinExistence type="predicted"/>
<evidence type="ECO:0000256" key="5">
    <source>
        <dbReference type="ARBA" id="ARBA00023134"/>
    </source>
</evidence>
<dbReference type="InterPro" id="IPR047872">
    <property type="entry name" value="EFG_IV"/>
</dbReference>
<dbReference type="InterPro" id="IPR035647">
    <property type="entry name" value="EFG_III/V"/>
</dbReference>
<dbReference type="FunFam" id="3.30.230.10:FF:000003">
    <property type="entry name" value="Elongation factor G"/>
    <property type="match status" value="1"/>
</dbReference>
<dbReference type="SUPFAM" id="SSF50447">
    <property type="entry name" value="Translation proteins"/>
    <property type="match status" value="1"/>
</dbReference>
<dbReference type="InterPro" id="IPR009022">
    <property type="entry name" value="EFG_III"/>
</dbReference>
<dbReference type="FunFam" id="3.30.70.240:FF:000001">
    <property type="entry name" value="Elongation factor G"/>
    <property type="match status" value="1"/>
</dbReference>
<dbReference type="NCBIfam" id="NF009891">
    <property type="entry name" value="PRK13351.1-1"/>
    <property type="match status" value="1"/>
</dbReference>
<dbReference type="SUPFAM" id="SSF52540">
    <property type="entry name" value="P-loop containing nucleoside triphosphate hydrolases"/>
    <property type="match status" value="1"/>
</dbReference>
<dbReference type="CDD" id="cd16262">
    <property type="entry name" value="EFG_III"/>
    <property type="match status" value="1"/>
</dbReference>
<comment type="function">
    <text evidence="6">Catalyzes the GTP-dependent ribosomal translocation step during translation elongation. During this step, the ribosome changes from the pre-translocational (PRE) to the post-translocational (POST) state as the newly formed A-site-bound peptidyl-tRNA and P-site-bound deacylated tRNA move to the P and E sites, respectively. Catalyzes the coordinated movement of the two tRNA molecules, the mRNA and conformational changes in the ribosome.</text>
</comment>
<dbReference type="SUPFAM" id="SSF54980">
    <property type="entry name" value="EF-G C-terminal domain-like"/>
    <property type="match status" value="2"/>
</dbReference>
<dbReference type="Pfam" id="PF03764">
    <property type="entry name" value="EFG_IV"/>
    <property type="match status" value="1"/>
</dbReference>
<dbReference type="Gene3D" id="3.30.70.240">
    <property type="match status" value="1"/>
</dbReference>
<dbReference type="PRINTS" id="PR00315">
    <property type="entry name" value="ELONGATNFCT"/>
</dbReference>
<gene>
    <name evidence="8" type="ORF">OMAG_000992</name>
</gene>
<dbReference type="CDD" id="cd01434">
    <property type="entry name" value="EFG_mtEFG1_IV"/>
    <property type="match status" value="1"/>
</dbReference>
<dbReference type="CDD" id="cd03713">
    <property type="entry name" value="EFG_mtEFG_C"/>
    <property type="match status" value="1"/>
</dbReference>
<dbReference type="PANTHER" id="PTHR43261:SF6">
    <property type="entry name" value="ELONGATION FACTOR G-LIKE PROTEIN"/>
    <property type="match status" value="1"/>
</dbReference>
<dbReference type="NCBIfam" id="TIGR00231">
    <property type="entry name" value="small_GTP"/>
    <property type="match status" value="1"/>
</dbReference>
<evidence type="ECO:0000256" key="4">
    <source>
        <dbReference type="ARBA" id="ARBA00022917"/>
    </source>
</evidence>
<keyword evidence="2" id="KW-0547">Nucleotide-binding</keyword>
<dbReference type="InterPro" id="IPR035649">
    <property type="entry name" value="EFG_V"/>
</dbReference>
<dbReference type="Pfam" id="PF00679">
    <property type="entry name" value="EFG_C"/>
    <property type="match status" value="1"/>
</dbReference>
<dbReference type="InterPro" id="IPR005225">
    <property type="entry name" value="Small_GTP-bd"/>
</dbReference>